<dbReference type="InterPro" id="IPR046181">
    <property type="entry name" value="DUF6209"/>
</dbReference>
<keyword evidence="3" id="KW-1185">Reference proteome</keyword>
<evidence type="ECO:0000313" key="3">
    <source>
        <dbReference type="Proteomes" id="UP000518300"/>
    </source>
</evidence>
<comment type="caution">
    <text evidence="2">The sequence shown here is derived from an EMBL/GenBank/DDBJ whole genome shotgun (WGS) entry which is preliminary data.</text>
</comment>
<proteinExistence type="predicted"/>
<protein>
    <recommendedName>
        <fullName evidence="4">Carbohydrate binding module family 25 domain-containing protein</fullName>
    </recommendedName>
</protein>
<dbReference type="AlphaFoldDB" id="A0A848LK70"/>
<dbReference type="EMBL" id="JABBJJ010000123">
    <property type="protein sequence ID" value="NMO18093.1"/>
    <property type="molecule type" value="Genomic_DNA"/>
</dbReference>
<feature type="chain" id="PRO_5032949119" description="Carbohydrate binding module family 25 domain-containing protein" evidence="1">
    <location>
        <begin position="20"/>
        <end position="259"/>
    </location>
</feature>
<dbReference type="InterPro" id="IPR013783">
    <property type="entry name" value="Ig-like_fold"/>
</dbReference>
<keyword evidence="1" id="KW-0732">Signal</keyword>
<name>A0A848LK70_9BACT</name>
<evidence type="ECO:0000313" key="2">
    <source>
        <dbReference type="EMBL" id="NMO18093.1"/>
    </source>
</evidence>
<evidence type="ECO:0000256" key="1">
    <source>
        <dbReference type="SAM" id="SignalP"/>
    </source>
</evidence>
<sequence length="259" mass="28140">MRRSSLLMLPLLLLGTAAAAQTSIPTITFNDGSAGWSIVQSAPLVPGGQVKIIYDTDRLPGCRGTINGNPAWSVTGSYQLNDGTVGSFYAGGGANYPGQSPEAVLDLPENGSLALWFHISNRWGCREWDSNYGNNFRFDVGGPRIVFGADWTTAVYGTLKQGGTVTVDYDITRLSGCRQTYNGLQTWDVEAQYRFDGGTVQTAPLTQVVGMSGREQVPAVITAPASASLLELWFRNWDRTSCQTWDSAYGQNYRFTLVP</sequence>
<accession>A0A848LK70</accession>
<gene>
    <name evidence="2" type="ORF">HG543_25005</name>
</gene>
<reference evidence="2 3" key="1">
    <citation type="submission" date="2020-04" db="EMBL/GenBank/DDBJ databases">
        <title>Draft genome of Pyxidicoccus fallax type strain.</title>
        <authorList>
            <person name="Whitworth D.E."/>
        </authorList>
    </citation>
    <scope>NUCLEOTIDE SEQUENCE [LARGE SCALE GENOMIC DNA]</scope>
    <source>
        <strain evidence="2 3">DSM 14698</strain>
    </source>
</reference>
<dbReference type="Pfam" id="PF19714">
    <property type="entry name" value="DUF6209"/>
    <property type="match status" value="1"/>
</dbReference>
<organism evidence="2 3">
    <name type="scientific">Pyxidicoccus fallax</name>
    <dbReference type="NCBI Taxonomy" id="394095"/>
    <lineage>
        <taxon>Bacteria</taxon>
        <taxon>Pseudomonadati</taxon>
        <taxon>Myxococcota</taxon>
        <taxon>Myxococcia</taxon>
        <taxon>Myxococcales</taxon>
        <taxon>Cystobacterineae</taxon>
        <taxon>Myxococcaceae</taxon>
        <taxon>Pyxidicoccus</taxon>
    </lineage>
</organism>
<evidence type="ECO:0008006" key="4">
    <source>
        <dbReference type="Google" id="ProtNLM"/>
    </source>
</evidence>
<dbReference type="Proteomes" id="UP000518300">
    <property type="component" value="Unassembled WGS sequence"/>
</dbReference>
<feature type="signal peptide" evidence="1">
    <location>
        <begin position="1"/>
        <end position="19"/>
    </location>
</feature>
<dbReference type="Gene3D" id="2.60.40.10">
    <property type="entry name" value="Immunoglobulins"/>
    <property type="match status" value="1"/>
</dbReference>
<dbReference type="RefSeq" id="WP_169347367.1">
    <property type="nucleotide sequence ID" value="NZ_JABBJJ010000123.1"/>
</dbReference>